<gene>
    <name evidence="1" type="primary">E9</name>
</gene>
<dbReference type="EMBL" id="EU188799">
    <property type="protein sequence ID" value="ABX61086.1"/>
    <property type="molecule type" value="Genomic_DNA"/>
</dbReference>
<proteinExistence type="predicted"/>
<dbReference type="Proteomes" id="UP000052082">
    <property type="component" value="Segment"/>
</dbReference>
<accession>C6ZDA1</accession>
<dbReference type="GeneID" id="8319538"/>
<organism evidence="1 2">
    <name type="scientific">Francolinus leucoscepus papillomavirus 1</name>
    <dbReference type="NCBI Taxonomy" id="485362"/>
    <lineage>
        <taxon>Viruses</taxon>
        <taxon>Monodnaviria</taxon>
        <taxon>Shotokuvirae</taxon>
        <taxon>Cossaviricota</taxon>
        <taxon>Papovaviricetes</taxon>
        <taxon>Zurhausenvirales</taxon>
        <taxon>Papillomaviridae</taxon>
        <taxon>Firstpapillomavirinae</taxon>
        <taxon>Dyoepsilonpapillomavirus</taxon>
        <taxon>Dyoepsilonpapillomavirus 1</taxon>
    </lineage>
</organism>
<dbReference type="KEGG" id="vg:8319538"/>
<reference evidence="1 2" key="1">
    <citation type="journal article" date="2009" name="J. Virol.">
        <title>Identification of unusual E6 and E7 proteins within avian papillomaviruses: cellular localization, biophysical characterization, and phylogenetic analysis.</title>
        <authorList>
            <person name="Van Doorslaer K."/>
            <person name="Ould M'hamed Ould Sidi A."/>
            <person name="Zanier K."/>
            <person name="Rybin V."/>
            <person name="Deryckere F."/>
            <person name="Rector A."/>
            <person name="Burk R.D."/>
            <person name="Lienau E.K."/>
            <person name="van Ranst M."/>
            <person name="Trave G."/>
        </authorList>
    </citation>
    <scope>NUCLEOTIDE SEQUENCE [LARGE SCALE GENOMIC DNA]</scope>
</reference>
<protein>
    <submittedName>
        <fullName evidence="1">E9</fullName>
    </submittedName>
</protein>
<evidence type="ECO:0000313" key="2">
    <source>
        <dbReference type="Proteomes" id="UP000052082"/>
    </source>
</evidence>
<evidence type="ECO:0000313" key="1">
    <source>
        <dbReference type="EMBL" id="ABX61086.1"/>
    </source>
</evidence>
<dbReference type="RefSeq" id="YP_003104800.1">
    <property type="nucleotide sequence ID" value="NC_013117.1"/>
</dbReference>
<name>C6ZDA1_9PAPI</name>
<sequence length="143" mass="16561">MISLTARLSRSAPDSQACYSVLGAFLGKCADVYKLNCVRAKQPVMPDFGKCPCQMDRRLKPLMELAQAVGEYLLQRMPLTIVELIVPQSMLFHDLYVMLGPTFQDELMTRERVHDRLYILRRARQRRHQLRNRLLGKSYFNAA</sequence>
<keyword evidence="2" id="KW-1185">Reference proteome</keyword>